<dbReference type="InterPro" id="IPR015884">
    <property type="entry name" value="Malic_enzyme_CS"/>
</dbReference>
<evidence type="ECO:0000313" key="11">
    <source>
        <dbReference type="Proteomes" id="UP000054560"/>
    </source>
</evidence>
<dbReference type="Gene3D" id="3.40.50.720">
    <property type="entry name" value="NAD(P)-binding Rossmann-like Domain"/>
    <property type="match status" value="1"/>
</dbReference>
<evidence type="ECO:0000256" key="1">
    <source>
        <dbReference type="ARBA" id="ARBA00001936"/>
    </source>
</evidence>
<proteinExistence type="inferred from homology"/>
<evidence type="ECO:0000259" key="8">
    <source>
        <dbReference type="SMART" id="SM00919"/>
    </source>
</evidence>
<dbReference type="EMBL" id="KQ242043">
    <property type="protein sequence ID" value="KNC81342.1"/>
    <property type="molecule type" value="Genomic_DNA"/>
</dbReference>
<dbReference type="InterPro" id="IPR012302">
    <property type="entry name" value="Malic_NAD-bd"/>
</dbReference>
<dbReference type="GeneID" id="25906832"/>
<evidence type="ECO:0000256" key="3">
    <source>
        <dbReference type="ARBA" id="ARBA00008785"/>
    </source>
</evidence>
<dbReference type="FunFam" id="3.40.50.720:FF:000182">
    <property type="entry name" value="NAD-dependent malic enzyme"/>
    <property type="match status" value="1"/>
</dbReference>
<feature type="compositionally biased region" description="Basic residues" evidence="7">
    <location>
        <begin position="59"/>
        <end position="69"/>
    </location>
</feature>
<dbReference type="SUPFAM" id="SSF51735">
    <property type="entry name" value="NAD(P)-binding Rossmann-fold domains"/>
    <property type="match status" value="1"/>
</dbReference>
<comment type="cofactor">
    <cofactor evidence="1">
        <name>Mn(2+)</name>
        <dbReference type="ChEBI" id="CHEBI:29035"/>
    </cofactor>
</comment>
<keyword evidence="11" id="KW-1185">Reference proteome</keyword>
<evidence type="ECO:0000259" key="9">
    <source>
        <dbReference type="SMART" id="SM01274"/>
    </source>
</evidence>
<keyword evidence="4 6" id="KW-0479">Metal-binding</keyword>
<evidence type="ECO:0000313" key="10">
    <source>
        <dbReference type="EMBL" id="KNC81342.1"/>
    </source>
</evidence>
<dbReference type="SMART" id="SM00919">
    <property type="entry name" value="Malic_M"/>
    <property type="match status" value="1"/>
</dbReference>
<dbReference type="OrthoDB" id="5365701at2759"/>
<dbReference type="NCBIfam" id="NF010052">
    <property type="entry name" value="PRK13529.1"/>
    <property type="match status" value="1"/>
</dbReference>
<dbReference type="STRING" id="667725.A0A0L0FWY3"/>
<accession>A0A0L0FWY3</accession>
<dbReference type="InterPro" id="IPR036291">
    <property type="entry name" value="NAD(P)-bd_dom_sf"/>
</dbReference>
<feature type="compositionally biased region" description="Basic and acidic residues" evidence="7">
    <location>
        <begin position="70"/>
        <end position="81"/>
    </location>
</feature>
<feature type="compositionally biased region" description="Basic and acidic residues" evidence="7">
    <location>
        <begin position="116"/>
        <end position="128"/>
    </location>
</feature>
<dbReference type="PRINTS" id="PR00072">
    <property type="entry name" value="MALOXRDTASE"/>
</dbReference>
<dbReference type="InterPro" id="IPR046346">
    <property type="entry name" value="Aminoacid_DH-like_N_sf"/>
</dbReference>
<dbReference type="Proteomes" id="UP000054560">
    <property type="component" value="Unassembled WGS sequence"/>
</dbReference>
<evidence type="ECO:0000256" key="7">
    <source>
        <dbReference type="SAM" id="MobiDB-lite"/>
    </source>
</evidence>
<dbReference type="RefSeq" id="XP_014155244.1">
    <property type="nucleotide sequence ID" value="XM_014299769.1"/>
</dbReference>
<reference evidence="10 11" key="1">
    <citation type="submission" date="2011-02" db="EMBL/GenBank/DDBJ databases">
        <title>The Genome Sequence of Sphaeroforma arctica JP610.</title>
        <authorList>
            <consortium name="The Broad Institute Genome Sequencing Platform"/>
            <person name="Russ C."/>
            <person name="Cuomo C."/>
            <person name="Young S.K."/>
            <person name="Zeng Q."/>
            <person name="Gargeya S."/>
            <person name="Alvarado L."/>
            <person name="Berlin A."/>
            <person name="Chapman S.B."/>
            <person name="Chen Z."/>
            <person name="Freedman E."/>
            <person name="Gellesch M."/>
            <person name="Goldberg J."/>
            <person name="Griggs A."/>
            <person name="Gujja S."/>
            <person name="Heilman E."/>
            <person name="Heiman D."/>
            <person name="Howarth C."/>
            <person name="Mehta T."/>
            <person name="Neiman D."/>
            <person name="Pearson M."/>
            <person name="Roberts A."/>
            <person name="Saif S."/>
            <person name="Shea T."/>
            <person name="Shenoy N."/>
            <person name="Sisk P."/>
            <person name="Stolte C."/>
            <person name="Sykes S."/>
            <person name="White J."/>
            <person name="Yandava C."/>
            <person name="Burger G."/>
            <person name="Gray M.W."/>
            <person name="Holland P.W.H."/>
            <person name="King N."/>
            <person name="Lang F.B.F."/>
            <person name="Roger A.J."/>
            <person name="Ruiz-Trillo I."/>
            <person name="Haas B."/>
            <person name="Nusbaum C."/>
            <person name="Birren B."/>
        </authorList>
    </citation>
    <scope>NUCLEOTIDE SEQUENCE [LARGE SCALE GENOMIC DNA]</scope>
    <source>
        <strain evidence="10 11">JP610</strain>
    </source>
</reference>
<comment type="similarity">
    <text evidence="3 6">Belongs to the malic enzymes family.</text>
</comment>
<evidence type="ECO:0000256" key="2">
    <source>
        <dbReference type="ARBA" id="ARBA00001946"/>
    </source>
</evidence>
<dbReference type="Pfam" id="PF03949">
    <property type="entry name" value="Malic_M"/>
    <property type="match status" value="1"/>
</dbReference>
<dbReference type="InterPro" id="IPR001891">
    <property type="entry name" value="Malic_OxRdtase"/>
</dbReference>
<dbReference type="GO" id="GO:0004471">
    <property type="term" value="F:malate dehydrogenase (decarboxylating) (NAD+) activity"/>
    <property type="evidence" value="ECO:0007669"/>
    <property type="project" value="TreeGrafter"/>
</dbReference>
<keyword evidence="5 6" id="KW-0560">Oxidoreductase</keyword>
<dbReference type="PROSITE" id="PS00331">
    <property type="entry name" value="MALIC_ENZYMES"/>
    <property type="match status" value="1"/>
</dbReference>
<gene>
    <name evidence="10" type="ORF">SARC_06328</name>
</gene>
<dbReference type="GO" id="GO:0051287">
    <property type="term" value="F:NAD binding"/>
    <property type="evidence" value="ECO:0007669"/>
    <property type="project" value="InterPro"/>
</dbReference>
<dbReference type="GO" id="GO:0005739">
    <property type="term" value="C:mitochondrion"/>
    <property type="evidence" value="ECO:0007669"/>
    <property type="project" value="TreeGrafter"/>
</dbReference>
<dbReference type="eggNOG" id="KOG1257">
    <property type="taxonomic scope" value="Eukaryota"/>
</dbReference>
<protein>
    <recommendedName>
        <fullName evidence="6">Malic enzyme</fullName>
    </recommendedName>
</protein>
<evidence type="ECO:0000256" key="4">
    <source>
        <dbReference type="ARBA" id="ARBA00022723"/>
    </source>
</evidence>
<feature type="domain" description="Malic enzyme NAD-binding" evidence="8">
    <location>
        <begin position="392"/>
        <end position="648"/>
    </location>
</feature>
<dbReference type="PANTHER" id="PTHR23406">
    <property type="entry name" value="MALIC ENZYME-RELATED"/>
    <property type="match status" value="1"/>
</dbReference>
<dbReference type="GO" id="GO:0046872">
    <property type="term" value="F:metal ion binding"/>
    <property type="evidence" value="ECO:0007669"/>
    <property type="project" value="UniProtKB-KW"/>
</dbReference>
<evidence type="ECO:0000256" key="5">
    <source>
        <dbReference type="ARBA" id="ARBA00023002"/>
    </source>
</evidence>
<organism evidence="10 11">
    <name type="scientific">Sphaeroforma arctica JP610</name>
    <dbReference type="NCBI Taxonomy" id="667725"/>
    <lineage>
        <taxon>Eukaryota</taxon>
        <taxon>Ichthyosporea</taxon>
        <taxon>Ichthyophonida</taxon>
        <taxon>Sphaeroforma</taxon>
    </lineage>
</organism>
<dbReference type="SUPFAM" id="SSF53223">
    <property type="entry name" value="Aminoacid dehydrogenase-like, N-terminal domain"/>
    <property type="match status" value="1"/>
</dbReference>
<dbReference type="PANTHER" id="PTHR23406:SF32">
    <property type="entry name" value="NADP-DEPENDENT MALIC ENZYME"/>
    <property type="match status" value="1"/>
</dbReference>
<feature type="compositionally biased region" description="Basic and acidic residues" evidence="7">
    <location>
        <begin position="40"/>
        <end position="49"/>
    </location>
</feature>
<dbReference type="InterPro" id="IPR037062">
    <property type="entry name" value="Malic_N_dom_sf"/>
</dbReference>
<dbReference type="CDD" id="cd05312">
    <property type="entry name" value="NAD_bind_1_malic_enz"/>
    <property type="match status" value="1"/>
</dbReference>
<name>A0A0L0FWY3_9EUKA</name>
<feature type="domain" description="Malic enzyme N-terminal" evidence="9">
    <location>
        <begin position="201"/>
        <end position="382"/>
    </location>
</feature>
<dbReference type="Pfam" id="PF00390">
    <property type="entry name" value="malic"/>
    <property type="match status" value="1"/>
</dbReference>
<dbReference type="SMART" id="SM01274">
    <property type="entry name" value="malic"/>
    <property type="match status" value="1"/>
</dbReference>
<comment type="cofactor">
    <cofactor evidence="2">
        <name>Mg(2+)</name>
        <dbReference type="ChEBI" id="CHEBI:18420"/>
    </cofactor>
</comment>
<dbReference type="GO" id="GO:0006108">
    <property type="term" value="P:malate metabolic process"/>
    <property type="evidence" value="ECO:0007669"/>
    <property type="project" value="TreeGrafter"/>
</dbReference>
<feature type="region of interest" description="Disordered" evidence="7">
    <location>
        <begin position="40"/>
        <end position="137"/>
    </location>
</feature>
<dbReference type="Gene3D" id="3.40.50.10380">
    <property type="entry name" value="Malic enzyme, N-terminal domain"/>
    <property type="match status" value="1"/>
</dbReference>
<dbReference type="InterPro" id="IPR012301">
    <property type="entry name" value="Malic_N_dom"/>
</dbReference>
<dbReference type="AlphaFoldDB" id="A0A0L0FWY3"/>
<evidence type="ECO:0000256" key="6">
    <source>
        <dbReference type="RuleBase" id="RU003426"/>
    </source>
</evidence>
<sequence>MLSRIGFHNLRPRSSQMSFITHYYSTSENTVNIAEDSDAYDRDDFDTRHGPGGQGQSQTRRHQSKTNIHRHNEDPFREHIGTSRQSSSDSNSTRHVDSEIMAGLNLQPGSTVNGESRLRSRSDVDRRSKPPTFRYTPQALLSNPSFNKGTAFTEDEREKFNLTGVIPPVIESLEQQVARTQQQLDGFPVPLDKYIYLAALARNNETLFYATLLNDLKGCLPIVYTPTVGEACQKYAHILRGHQGLFIDAKHHKGKIDTILNNWPVDDVDIIVVTDGSRILGLGDLGVNGMGIPIGKLSLYVSAAGLHPARTLPITLDMGTNNQDNINDPLYIGRKEPRVGDEEFHATVDEFMSAVKQRWPDCLVQFEDFSTDHAFELLARHRERQLCFNDDIQGTAAVVLSGFIAATLQNGMDFKDHRCLFFGAGSAGVGVAELIVQYLQQQGLTAEEARQCFWLVDSKGLITSTRGDKLPAHKVGLQRHDVPADEQKTSLLEVVKYVKPTCMFGLSTQPGTFTEEICNLLASYSERPLIFPLSNPTSKAECTAEQAYKWTNGKCIFGAGSPFDPVELNGKTFLPGQANNLYIFPGLGLGSLVIGAKRVTDEMVMAASETLAKLVTKEEAELGMVYPNLDRIREISVSIASAVAETAVKQGLANPLEEGTMEDLMRANMYYPKYHPIQTDIAL</sequence>